<keyword evidence="3" id="KW-1185">Reference proteome</keyword>
<proteinExistence type="predicted"/>
<dbReference type="Proteomes" id="UP000018001">
    <property type="component" value="Unassembled WGS sequence"/>
</dbReference>
<organism evidence="2 3">
    <name type="scientific">Byssochlamys spectabilis (strain No. 5 / NBRC 109023)</name>
    <name type="common">Paecilomyces variotii</name>
    <dbReference type="NCBI Taxonomy" id="1356009"/>
    <lineage>
        <taxon>Eukaryota</taxon>
        <taxon>Fungi</taxon>
        <taxon>Dikarya</taxon>
        <taxon>Ascomycota</taxon>
        <taxon>Pezizomycotina</taxon>
        <taxon>Eurotiomycetes</taxon>
        <taxon>Eurotiomycetidae</taxon>
        <taxon>Eurotiales</taxon>
        <taxon>Thermoascaceae</taxon>
        <taxon>Paecilomyces</taxon>
    </lineage>
</organism>
<dbReference type="HOGENOM" id="CLU_702065_0_0_1"/>
<sequence>MTSRLKQPEIPYFAVPRDLAESQELLKEAGISRKSHQNGYYHVLWYTSLLSMDESALGNAEHEAYSKVFFLRDEEDVYLEDELAMTLRIALCDLRLEENDGPESEDSYFFFNPMSSDDLESFPCDRTHSATDRFLRASESWDGTKPTTTGFWAKPDSESIAGELACELEEYAGVGYSAYQERQYYLIFSDNRGFCPEILHEDLFDALSSAGALQKEGRFGSIFEITDGYCAVPWSVRVNEPHVIVMISHRYTADEKISRAEILTIVAAMMTQLQHKHLEEHCIPPTPKLTFLFMRSLQVMVVSFMNSLRGRILQAHVTDNELVINKSKLYDFDKQADFERSITLFTRHMACDRIGDTRQVVSFDATKRKTARDMESWEQNIHPNTGPDFEGKD</sequence>
<protein>
    <submittedName>
        <fullName evidence="2">Uncharacterized protein</fullName>
    </submittedName>
</protein>
<name>V5I0D6_BYSSN</name>
<dbReference type="AlphaFoldDB" id="V5I0D6"/>
<comment type="caution">
    <text evidence="2">The sequence shown here is derived from an EMBL/GenBank/DDBJ whole genome shotgun (WGS) entry which is preliminary data.</text>
</comment>
<reference evidence="3" key="1">
    <citation type="journal article" date="2014" name="Genome Announc.">
        <title>Draft genome sequence of the formaldehyde-resistant fungus Byssochlamys spectabilis No. 5 (anamorph Paecilomyces variotii No. 5) (NBRC109023).</title>
        <authorList>
            <person name="Oka T."/>
            <person name="Ekino K."/>
            <person name="Fukuda K."/>
            <person name="Nomura Y."/>
        </authorList>
    </citation>
    <scope>NUCLEOTIDE SEQUENCE [LARGE SCALE GENOMIC DNA]</scope>
    <source>
        <strain evidence="3">No. 5 / NBRC 109023</strain>
    </source>
</reference>
<dbReference type="OrthoDB" id="4177740at2759"/>
<evidence type="ECO:0000313" key="2">
    <source>
        <dbReference type="EMBL" id="GAD95905.1"/>
    </source>
</evidence>
<gene>
    <name evidence="2" type="ORF">PVAR5_4553</name>
</gene>
<accession>V5I0D6</accession>
<dbReference type="InParanoid" id="V5I0D6"/>
<evidence type="ECO:0000313" key="3">
    <source>
        <dbReference type="Proteomes" id="UP000018001"/>
    </source>
</evidence>
<evidence type="ECO:0000256" key="1">
    <source>
        <dbReference type="SAM" id="MobiDB-lite"/>
    </source>
</evidence>
<dbReference type="eggNOG" id="ENOG502SYJR">
    <property type="taxonomic scope" value="Eukaryota"/>
</dbReference>
<dbReference type="EMBL" id="BAUL01000142">
    <property type="protein sequence ID" value="GAD95905.1"/>
    <property type="molecule type" value="Genomic_DNA"/>
</dbReference>
<feature type="region of interest" description="Disordered" evidence="1">
    <location>
        <begin position="372"/>
        <end position="393"/>
    </location>
</feature>